<dbReference type="InterPro" id="IPR025996">
    <property type="entry name" value="MT1864/Rv1816-like_C"/>
</dbReference>
<keyword evidence="1" id="KW-0805">Transcription regulation</keyword>
<evidence type="ECO:0000256" key="1">
    <source>
        <dbReference type="ARBA" id="ARBA00023015"/>
    </source>
</evidence>
<dbReference type="PANTHER" id="PTHR30055:SF220">
    <property type="entry name" value="TETR-FAMILY REGULATORY PROTEIN"/>
    <property type="match status" value="1"/>
</dbReference>
<dbReference type="PANTHER" id="PTHR30055">
    <property type="entry name" value="HTH-TYPE TRANSCRIPTIONAL REGULATOR RUTR"/>
    <property type="match status" value="1"/>
</dbReference>
<dbReference type="InterPro" id="IPR001647">
    <property type="entry name" value="HTH_TetR"/>
</dbReference>
<evidence type="ECO:0000259" key="5">
    <source>
        <dbReference type="PROSITE" id="PS50977"/>
    </source>
</evidence>
<dbReference type="PROSITE" id="PS50977">
    <property type="entry name" value="HTH_TETR_2"/>
    <property type="match status" value="1"/>
</dbReference>
<dbReference type="AlphaFoldDB" id="A0A1H3U3G6"/>
<keyword evidence="7" id="KW-1185">Reference proteome</keyword>
<dbReference type="GO" id="GO:0000976">
    <property type="term" value="F:transcription cis-regulatory region binding"/>
    <property type="evidence" value="ECO:0007669"/>
    <property type="project" value="TreeGrafter"/>
</dbReference>
<dbReference type="GO" id="GO:0003700">
    <property type="term" value="F:DNA-binding transcription factor activity"/>
    <property type="evidence" value="ECO:0007669"/>
    <property type="project" value="TreeGrafter"/>
</dbReference>
<organism evidence="6 7">
    <name type="scientific">Jannaschia faecimaris</name>
    <dbReference type="NCBI Taxonomy" id="1244108"/>
    <lineage>
        <taxon>Bacteria</taxon>
        <taxon>Pseudomonadati</taxon>
        <taxon>Pseudomonadota</taxon>
        <taxon>Alphaproteobacteria</taxon>
        <taxon>Rhodobacterales</taxon>
        <taxon>Roseobacteraceae</taxon>
        <taxon>Jannaschia</taxon>
    </lineage>
</organism>
<dbReference type="OrthoDB" id="7056813at2"/>
<sequence length="207" mass="22951">MTTATTPRADRKNYHHGHLREQLLEAVRQLVEAHGADAFSMAEACRLAGVSTAAPYKHFKDRHDILRGVALLAMTRLRETMQAAADAYLAKDPRRIVAFGQSYVDFARAEPGIFRMMFGLTEGHARDPDLARAGDDTTVLVERVVAEHLDARQGDPQVKLRAYALWCFVHGHSFLCLDSKLPGEMSKIEETALLRLVGDAMLPAIEG</sequence>
<dbReference type="STRING" id="1244108.SAMN05444004_1222"/>
<feature type="DNA-binding region" description="H-T-H motif" evidence="4">
    <location>
        <begin position="40"/>
        <end position="59"/>
    </location>
</feature>
<evidence type="ECO:0000256" key="2">
    <source>
        <dbReference type="ARBA" id="ARBA00023125"/>
    </source>
</evidence>
<feature type="domain" description="HTH tetR-type" evidence="5">
    <location>
        <begin position="17"/>
        <end position="77"/>
    </location>
</feature>
<reference evidence="7" key="1">
    <citation type="submission" date="2016-10" db="EMBL/GenBank/DDBJ databases">
        <authorList>
            <person name="Varghese N."/>
            <person name="Submissions S."/>
        </authorList>
    </citation>
    <scope>NUCLEOTIDE SEQUENCE [LARGE SCALE GENOMIC DNA]</scope>
    <source>
        <strain evidence="7">DSM 100420</strain>
    </source>
</reference>
<dbReference type="Pfam" id="PF13305">
    <property type="entry name" value="TetR_C_33"/>
    <property type="match status" value="1"/>
</dbReference>
<keyword evidence="3" id="KW-0804">Transcription</keyword>
<keyword evidence="2 4" id="KW-0238">DNA-binding</keyword>
<dbReference type="InterPro" id="IPR009057">
    <property type="entry name" value="Homeodomain-like_sf"/>
</dbReference>
<accession>A0A1H3U3G6</accession>
<evidence type="ECO:0000256" key="3">
    <source>
        <dbReference type="ARBA" id="ARBA00023163"/>
    </source>
</evidence>
<name>A0A1H3U3G6_9RHOB</name>
<evidence type="ECO:0000256" key="4">
    <source>
        <dbReference type="PROSITE-ProRule" id="PRU00335"/>
    </source>
</evidence>
<dbReference type="InterPro" id="IPR036271">
    <property type="entry name" value="Tet_transcr_reg_TetR-rel_C_sf"/>
</dbReference>
<dbReference type="Gene3D" id="1.10.357.10">
    <property type="entry name" value="Tetracycline Repressor, domain 2"/>
    <property type="match status" value="1"/>
</dbReference>
<protein>
    <submittedName>
        <fullName evidence="6">Transcriptional regulator, TetR family</fullName>
    </submittedName>
</protein>
<evidence type="ECO:0000313" key="6">
    <source>
        <dbReference type="EMBL" id="SDZ56385.1"/>
    </source>
</evidence>
<dbReference type="Proteomes" id="UP000198914">
    <property type="component" value="Unassembled WGS sequence"/>
</dbReference>
<dbReference type="SUPFAM" id="SSF46689">
    <property type="entry name" value="Homeodomain-like"/>
    <property type="match status" value="1"/>
</dbReference>
<dbReference type="RefSeq" id="WP_092647690.1">
    <property type="nucleotide sequence ID" value="NZ_FNPX01000022.1"/>
</dbReference>
<dbReference type="SUPFAM" id="SSF48498">
    <property type="entry name" value="Tetracyclin repressor-like, C-terminal domain"/>
    <property type="match status" value="1"/>
</dbReference>
<dbReference type="InterPro" id="IPR050109">
    <property type="entry name" value="HTH-type_TetR-like_transc_reg"/>
</dbReference>
<gene>
    <name evidence="6" type="ORF">SAMN05444004_1222</name>
</gene>
<proteinExistence type="predicted"/>
<dbReference type="Pfam" id="PF00440">
    <property type="entry name" value="TetR_N"/>
    <property type="match status" value="1"/>
</dbReference>
<evidence type="ECO:0000313" key="7">
    <source>
        <dbReference type="Proteomes" id="UP000198914"/>
    </source>
</evidence>
<dbReference type="EMBL" id="FNPX01000022">
    <property type="protein sequence ID" value="SDZ56385.1"/>
    <property type="molecule type" value="Genomic_DNA"/>
</dbReference>